<proteinExistence type="predicted"/>
<dbReference type="InterPro" id="IPR047773">
    <property type="entry name" value="YHYH_dom_bact"/>
</dbReference>
<dbReference type="EMBL" id="NWTC01000008">
    <property type="protein sequence ID" value="PDT47661.1"/>
    <property type="molecule type" value="Genomic_DNA"/>
</dbReference>
<feature type="region of interest" description="Disordered" evidence="1">
    <location>
        <begin position="1"/>
        <end position="28"/>
    </location>
</feature>
<evidence type="ECO:0008006" key="4">
    <source>
        <dbReference type="Google" id="ProtNLM"/>
    </source>
</evidence>
<evidence type="ECO:0000313" key="2">
    <source>
        <dbReference type="EMBL" id="PDT47661.1"/>
    </source>
</evidence>
<dbReference type="NCBIfam" id="NF033223">
    <property type="entry name" value="YHYH_alt"/>
    <property type="match status" value="1"/>
</dbReference>
<dbReference type="AlphaFoldDB" id="A0A2A6LYP1"/>
<dbReference type="Proteomes" id="UP000220353">
    <property type="component" value="Unassembled WGS sequence"/>
</dbReference>
<protein>
    <recommendedName>
        <fullName evidence="4">YHYH domain-containing protein</fullName>
    </recommendedName>
</protein>
<feature type="compositionally biased region" description="Gly residues" evidence="1">
    <location>
        <begin position="1"/>
        <end position="12"/>
    </location>
</feature>
<reference evidence="2 3" key="1">
    <citation type="submission" date="2017-09" db="EMBL/GenBank/DDBJ databases">
        <title>Comparative genomics of rhizobia isolated from Phaseolus vulgaris in China.</title>
        <authorList>
            <person name="Tong W."/>
        </authorList>
    </citation>
    <scope>NUCLEOTIDE SEQUENCE [LARGE SCALE GENOMIC DNA]</scope>
    <source>
        <strain evidence="2 3">PCH1</strain>
    </source>
</reference>
<sequence>MTGAFAHGGGLDQNGCHHNRKTGGYHCH</sequence>
<dbReference type="RefSeq" id="WP_097586882.1">
    <property type="nucleotide sequence ID" value="NZ_NWTC01000008.1"/>
</dbReference>
<evidence type="ECO:0000313" key="3">
    <source>
        <dbReference type="Proteomes" id="UP000220353"/>
    </source>
</evidence>
<comment type="caution">
    <text evidence="2">The sequence shown here is derived from an EMBL/GenBank/DDBJ whole genome shotgun (WGS) entry which is preliminary data.</text>
</comment>
<evidence type="ECO:0000256" key="1">
    <source>
        <dbReference type="SAM" id="MobiDB-lite"/>
    </source>
</evidence>
<organism evidence="2 3">
    <name type="scientific">Rhizobium fredii</name>
    <name type="common">Sinorhizobium fredii</name>
    <dbReference type="NCBI Taxonomy" id="380"/>
    <lineage>
        <taxon>Bacteria</taxon>
        <taxon>Pseudomonadati</taxon>
        <taxon>Pseudomonadota</taxon>
        <taxon>Alphaproteobacteria</taxon>
        <taxon>Hyphomicrobiales</taxon>
        <taxon>Rhizobiaceae</taxon>
        <taxon>Sinorhizobium/Ensifer group</taxon>
        <taxon>Sinorhizobium</taxon>
    </lineage>
</organism>
<accession>A0A2A6LYP1</accession>
<feature type="compositionally biased region" description="Basic residues" evidence="1">
    <location>
        <begin position="17"/>
        <end position="28"/>
    </location>
</feature>
<name>A0A2A6LYP1_RHIFR</name>
<gene>
    <name evidence="2" type="ORF">CO661_12010</name>
</gene>